<feature type="signal peptide" evidence="1">
    <location>
        <begin position="1"/>
        <end position="21"/>
    </location>
</feature>
<dbReference type="InterPro" id="IPR028250">
    <property type="entry name" value="DsbDN"/>
</dbReference>
<dbReference type="Pfam" id="PF11412">
    <property type="entry name" value="DsbD_N"/>
    <property type="match status" value="1"/>
</dbReference>
<dbReference type="Proteomes" id="UP000249557">
    <property type="component" value="Unassembled WGS sequence"/>
</dbReference>
<evidence type="ECO:0000256" key="1">
    <source>
        <dbReference type="SAM" id="SignalP"/>
    </source>
</evidence>
<accession>A0A2W4ZWK9</accession>
<gene>
    <name evidence="3" type="ORF">DI626_05835</name>
</gene>
<reference evidence="3 4" key="1">
    <citation type="submission" date="2017-08" db="EMBL/GenBank/DDBJ databases">
        <title>Infants hospitalized years apart are colonized by the same room-sourced microbial strains.</title>
        <authorList>
            <person name="Brooks B."/>
            <person name="Olm M.R."/>
            <person name="Firek B.A."/>
            <person name="Baker R."/>
            <person name="Thomas B.C."/>
            <person name="Morowitz M.J."/>
            <person name="Banfield J.F."/>
        </authorList>
    </citation>
    <scope>NUCLEOTIDE SEQUENCE [LARGE SCALE GENOMIC DNA]</scope>
    <source>
        <strain evidence="3">S2_018_000_R2_104</strain>
    </source>
</reference>
<protein>
    <recommendedName>
        <fullName evidence="2">Thiol:disulfide interchange protein DsbD N-terminal domain-containing protein</fullName>
    </recommendedName>
</protein>
<organism evidence="3 4">
    <name type="scientific">Micavibrio aeruginosavorus</name>
    <dbReference type="NCBI Taxonomy" id="349221"/>
    <lineage>
        <taxon>Bacteria</taxon>
        <taxon>Pseudomonadati</taxon>
        <taxon>Bdellovibrionota</taxon>
        <taxon>Bdellovibrionia</taxon>
        <taxon>Bdellovibrionales</taxon>
        <taxon>Pseudobdellovibrionaceae</taxon>
        <taxon>Micavibrio</taxon>
    </lineage>
</organism>
<name>A0A2W4ZWK9_9BACT</name>
<dbReference type="AlphaFoldDB" id="A0A2W4ZWK9"/>
<evidence type="ECO:0000259" key="2">
    <source>
        <dbReference type="Pfam" id="PF11412"/>
    </source>
</evidence>
<keyword evidence="1" id="KW-0732">Signal</keyword>
<feature type="chain" id="PRO_5016119743" description="Thiol:disulfide interchange protein DsbD N-terminal domain-containing protein" evidence="1">
    <location>
        <begin position="22"/>
        <end position="97"/>
    </location>
</feature>
<evidence type="ECO:0000313" key="3">
    <source>
        <dbReference type="EMBL" id="PZO86680.1"/>
    </source>
</evidence>
<feature type="domain" description="Thiol:disulfide interchange protein DsbD N-terminal" evidence="2">
    <location>
        <begin position="45"/>
        <end position="96"/>
    </location>
</feature>
<sequence length="97" mass="10733">MKKILTIFFCASALSSFSAHAQVESSADYLRGKLLSSYDSAGAMTSVPMGVEISMDDDWYIYWRAPGDAGLPTAFDWKNSVNVADVKVKWPTPARYE</sequence>
<dbReference type="EMBL" id="QFNK01000099">
    <property type="protein sequence ID" value="PZO86680.1"/>
    <property type="molecule type" value="Genomic_DNA"/>
</dbReference>
<feature type="non-terminal residue" evidence="3">
    <location>
        <position position="97"/>
    </location>
</feature>
<comment type="caution">
    <text evidence="3">The sequence shown here is derived from an EMBL/GenBank/DDBJ whole genome shotgun (WGS) entry which is preliminary data.</text>
</comment>
<proteinExistence type="predicted"/>
<evidence type="ECO:0000313" key="4">
    <source>
        <dbReference type="Proteomes" id="UP000249557"/>
    </source>
</evidence>